<comment type="caution">
    <text evidence="2">The sequence shown here is derived from an EMBL/GenBank/DDBJ whole genome shotgun (WGS) entry which is preliminary data.</text>
</comment>
<reference evidence="2 3" key="1">
    <citation type="submission" date="2023-09" db="EMBL/GenBank/DDBJ databases">
        <authorList>
            <person name="Rey-Velasco X."/>
        </authorList>
    </citation>
    <scope>NUCLEOTIDE SEQUENCE [LARGE SCALE GENOMIC DNA]</scope>
    <source>
        <strain evidence="2 3">W335</strain>
    </source>
</reference>
<evidence type="ECO:0000313" key="2">
    <source>
        <dbReference type="EMBL" id="MDT0633615.1"/>
    </source>
</evidence>
<organism evidence="2 3">
    <name type="scientific">Spectribacter hydrogenoxidans</name>
    <dbReference type="NCBI Taxonomy" id="3075608"/>
    <lineage>
        <taxon>Bacteria</taxon>
        <taxon>Pseudomonadati</taxon>
        <taxon>Pseudomonadota</taxon>
        <taxon>Gammaproteobacteria</taxon>
        <taxon>Salinisphaerales</taxon>
        <taxon>Salinisphaeraceae</taxon>
        <taxon>Spectribacter</taxon>
    </lineage>
</organism>
<dbReference type="RefSeq" id="WP_311651325.1">
    <property type="nucleotide sequence ID" value="NZ_JAVRIB010000001.1"/>
</dbReference>
<gene>
    <name evidence="2" type="ORF">RM532_01450</name>
</gene>
<feature type="transmembrane region" description="Helical" evidence="1">
    <location>
        <begin position="7"/>
        <end position="28"/>
    </location>
</feature>
<feature type="transmembrane region" description="Helical" evidence="1">
    <location>
        <begin position="48"/>
        <end position="67"/>
    </location>
</feature>
<proteinExistence type="predicted"/>
<evidence type="ECO:0000256" key="1">
    <source>
        <dbReference type="SAM" id="Phobius"/>
    </source>
</evidence>
<dbReference type="Proteomes" id="UP001251857">
    <property type="component" value="Unassembled WGS sequence"/>
</dbReference>
<accession>A0ABU3BWE5</accession>
<sequence length="139" mass="15043">MVWLKSFIAGFIATLVCHQGLYTLFWLGGAVPNPPFAMVPTWPFGVPAVISLAFWGGLWGLPVWWFIRDAVGRLFWLRALVLGALGPSAVALFIVFPLKGMGVAGGWDPTIIMGALMLNGAWGLGVAWGMRWAGEARTI</sequence>
<feature type="transmembrane region" description="Helical" evidence="1">
    <location>
        <begin position="79"/>
        <end position="98"/>
    </location>
</feature>
<keyword evidence="1" id="KW-0472">Membrane</keyword>
<protein>
    <submittedName>
        <fullName evidence="2">Uncharacterized protein</fullName>
    </submittedName>
</protein>
<keyword evidence="1" id="KW-0812">Transmembrane</keyword>
<name>A0ABU3BWE5_9GAMM</name>
<keyword evidence="3" id="KW-1185">Reference proteome</keyword>
<evidence type="ECO:0000313" key="3">
    <source>
        <dbReference type="Proteomes" id="UP001251857"/>
    </source>
</evidence>
<keyword evidence="1" id="KW-1133">Transmembrane helix</keyword>
<dbReference type="EMBL" id="JAVRIB010000001">
    <property type="protein sequence ID" value="MDT0633615.1"/>
    <property type="molecule type" value="Genomic_DNA"/>
</dbReference>
<feature type="transmembrane region" description="Helical" evidence="1">
    <location>
        <begin position="110"/>
        <end position="130"/>
    </location>
</feature>